<dbReference type="SUPFAM" id="SSF56112">
    <property type="entry name" value="Protein kinase-like (PK-like)"/>
    <property type="match status" value="1"/>
</dbReference>
<evidence type="ECO:0000256" key="7">
    <source>
        <dbReference type="ARBA" id="ARBA00047899"/>
    </source>
</evidence>
<organism evidence="10 11">
    <name type="scientific">Chamaesiphon polymorphus CCALA 037</name>
    <dbReference type="NCBI Taxonomy" id="2107692"/>
    <lineage>
        <taxon>Bacteria</taxon>
        <taxon>Bacillati</taxon>
        <taxon>Cyanobacteriota</taxon>
        <taxon>Cyanophyceae</taxon>
        <taxon>Gomontiellales</taxon>
        <taxon>Chamaesiphonaceae</taxon>
        <taxon>Chamaesiphon</taxon>
    </lineage>
</organism>
<keyword evidence="4" id="KW-0547">Nucleotide-binding</keyword>
<proteinExistence type="predicted"/>
<dbReference type="Gene3D" id="3.30.200.20">
    <property type="entry name" value="Phosphorylase Kinase, domain 1"/>
    <property type="match status" value="1"/>
</dbReference>
<evidence type="ECO:0000256" key="2">
    <source>
        <dbReference type="ARBA" id="ARBA00022527"/>
    </source>
</evidence>
<evidence type="ECO:0000256" key="5">
    <source>
        <dbReference type="ARBA" id="ARBA00022777"/>
    </source>
</evidence>
<dbReference type="PROSITE" id="PS00108">
    <property type="entry name" value="PROTEIN_KINASE_ST"/>
    <property type="match status" value="1"/>
</dbReference>
<dbReference type="GO" id="GO:0005524">
    <property type="term" value="F:ATP binding"/>
    <property type="evidence" value="ECO:0007669"/>
    <property type="project" value="UniProtKB-KW"/>
</dbReference>
<keyword evidence="5 10" id="KW-0418">Kinase</keyword>
<dbReference type="EMBL" id="PVWO01000291">
    <property type="protein sequence ID" value="PSB53802.1"/>
    <property type="molecule type" value="Genomic_DNA"/>
</dbReference>
<evidence type="ECO:0000256" key="1">
    <source>
        <dbReference type="ARBA" id="ARBA00012513"/>
    </source>
</evidence>
<dbReference type="InterPro" id="IPR011009">
    <property type="entry name" value="Kinase-like_dom_sf"/>
</dbReference>
<dbReference type="PANTHER" id="PTHR24363:SF0">
    <property type="entry name" value="SERINE_THREONINE KINASE LIKE DOMAIN CONTAINING 1"/>
    <property type="match status" value="1"/>
</dbReference>
<keyword evidence="3" id="KW-0808">Transferase</keyword>
<reference evidence="10 11" key="1">
    <citation type="submission" date="2018-03" db="EMBL/GenBank/DDBJ databases">
        <title>The ancient ancestry and fast evolution of plastids.</title>
        <authorList>
            <person name="Moore K.R."/>
            <person name="Magnabosco C."/>
            <person name="Momper L."/>
            <person name="Gold D.A."/>
            <person name="Bosak T."/>
            <person name="Fournier G.P."/>
        </authorList>
    </citation>
    <scope>NUCLEOTIDE SEQUENCE [LARGE SCALE GENOMIC DNA]</scope>
    <source>
        <strain evidence="10 11">CCALA 037</strain>
    </source>
</reference>
<gene>
    <name evidence="10" type="ORF">C7B77_19270</name>
</gene>
<dbReference type="PROSITE" id="PS50011">
    <property type="entry name" value="PROTEIN_KINASE_DOM"/>
    <property type="match status" value="1"/>
</dbReference>
<dbReference type="Proteomes" id="UP000238937">
    <property type="component" value="Unassembled WGS sequence"/>
</dbReference>
<comment type="catalytic activity">
    <reaction evidence="7">
        <text>L-threonyl-[protein] + ATP = O-phospho-L-threonyl-[protein] + ADP + H(+)</text>
        <dbReference type="Rhea" id="RHEA:46608"/>
        <dbReference type="Rhea" id="RHEA-COMP:11060"/>
        <dbReference type="Rhea" id="RHEA-COMP:11605"/>
        <dbReference type="ChEBI" id="CHEBI:15378"/>
        <dbReference type="ChEBI" id="CHEBI:30013"/>
        <dbReference type="ChEBI" id="CHEBI:30616"/>
        <dbReference type="ChEBI" id="CHEBI:61977"/>
        <dbReference type="ChEBI" id="CHEBI:456216"/>
        <dbReference type="EC" id="2.7.11.1"/>
    </reaction>
</comment>
<dbReference type="AlphaFoldDB" id="A0A2T1G978"/>
<evidence type="ECO:0000256" key="3">
    <source>
        <dbReference type="ARBA" id="ARBA00022679"/>
    </source>
</evidence>
<evidence type="ECO:0000259" key="9">
    <source>
        <dbReference type="PROSITE" id="PS50011"/>
    </source>
</evidence>
<keyword evidence="6" id="KW-0067">ATP-binding</keyword>
<evidence type="ECO:0000256" key="6">
    <source>
        <dbReference type="ARBA" id="ARBA00022840"/>
    </source>
</evidence>
<protein>
    <recommendedName>
        <fullName evidence="1">non-specific serine/threonine protein kinase</fullName>
        <ecNumber evidence="1">2.7.11.1</ecNumber>
    </recommendedName>
</protein>
<evidence type="ECO:0000313" key="11">
    <source>
        <dbReference type="Proteomes" id="UP000238937"/>
    </source>
</evidence>
<dbReference type="PANTHER" id="PTHR24363">
    <property type="entry name" value="SERINE/THREONINE PROTEIN KINASE"/>
    <property type="match status" value="1"/>
</dbReference>
<accession>A0A2T1G978</accession>
<evidence type="ECO:0000256" key="8">
    <source>
        <dbReference type="ARBA" id="ARBA00048679"/>
    </source>
</evidence>
<keyword evidence="2 10" id="KW-0723">Serine/threonine-protein kinase</keyword>
<sequence>MTDPAASTSASPDSFATTSSTWMTASCDESSGQWSKHDSEILAKRYVIQAILSRTSFGITFLARNIYLPGQPLCVIKKFAPKFNDPALVAIARGQFELEALMLSRLGTHAQIPTLLDYFELGRDRYLVEEYIPGVVLAQTIQKQQPFTAEQVENFLVQMLRLLEYIHSHHLIHRDLKPQNIILCQTDRRFVLLDFGSVKNLDAASAISGDRTISDASRSIGTSGFAPPEQLANRAVYASDIYALGMTCICLLVGKEPSQLPVDPHTCELMWADNVDICEDLSQIISKMTQISLADRYHSATQVLAALENRAIRAKLRTYLDQKHAVSKTDRIESPAVVHWALGIATAD</sequence>
<dbReference type="Gene3D" id="1.10.510.10">
    <property type="entry name" value="Transferase(Phosphotransferase) domain 1"/>
    <property type="match status" value="1"/>
</dbReference>
<comment type="caution">
    <text evidence="10">The sequence shown here is derived from an EMBL/GenBank/DDBJ whole genome shotgun (WGS) entry which is preliminary data.</text>
</comment>
<dbReference type="Pfam" id="PF00069">
    <property type="entry name" value="Pkinase"/>
    <property type="match status" value="1"/>
</dbReference>
<dbReference type="EC" id="2.7.11.1" evidence="1"/>
<dbReference type="CDD" id="cd14014">
    <property type="entry name" value="STKc_PknB_like"/>
    <property type="match status" value="1"/>
</dbReference>
<feature type="domain" description="Protein kinase" evidence="9">
    <location>
        <begin position="46"/>
        <end position="342"/>
    </location>
</feature>
<dbReference type="InterPro" id="IPR008271">
    <property type="entry name" value="Ser/Thr_kinase_AS"/>
</dbReference>
<evidence type="ECO:0000256" key="4">
    <source>
        <dbReference type="ARBA" id="ARBA00022741"/>
    </source>
</evidence>
<keyword evidence="11" id="KW-1185">Reference proteome</keyword>
<name>A0A2T1G978_9CYAN</name>
<dbReference type="RefSeq" id="WP_106308487.1">
    <property type="nucleotide sequence ID" value="NZ_PVWO01000291.1"/>
</dbReference>
<comment type="catalytic activity">
    <reaction evidence="8">
        <text>L-seryl-[protein] + ATP = O-phospho-L-seryl-[protein] + ADP + H(+)</text>
        <dbReference type="Rhea" id="RHEA:17989"/>
        <dbReference type="Rhea" id="RHEA-COMP:9863"/>
        <dbReference type="Rhea" id="RHEA-COMP:11604"/>
        <dbReference type="ChEBI" id="CHEBI:15378"/>
        <dbReference type="ChEBI" id="CHEBI:29999"/>
        <dbReference type="ChEBI" id="CHEBI:30616"/>
        <dbReference type="ChEBI" id="CHEBI:83421"/>
        <dbReference type="ChEBI" id="CHEBI:456216"/>
        <dbReference type="EC" id="2.7.11.1"/>
    </reaction>
</comment>
<dbReference type="SMART" id="SM00220">
    <property type="entry name" value="S_TKc"/>
    <property type="match status" value="1"/>
</dbReference>
<dbReference type="InterPro" id="IPR000719">
    <property type="entry name" value="Prot_kinase_dom"/>
</dbReference>
<evidence type="ECO:0000313" key="10">
    <source>
        <dbReference type="EMBL" id="PSB53802.1"/>
    </source>
</evidence>
<dbReference type="GO" id="GO:0004674">
    <property type="term" value="F:protein serine/threonine kinase activity"/>
    <property type="evidence" value="ECO:0007669"/>
    <property type="project" value="UniProtKB-KW"/>
</dbReference>
<dbReference type="OrthoDB" id="428645at2"/>